<comment type="caution">
    <text evidence="2">The sequence shown here is derived from an EMBL/GenBank/DDBJ whole genome shotgun (WGS) entry which is preliminary data.</text>
</comment>
<dbReference type="Proteomes" id="UP000298325">
    <property type="component" value="Unassembled WGS sequence"/>
</dbReference>
<evidence type="ECO:0000256" key="1">
    <source>
        <dbReference type="SAM" id="Phobius"/>
    </source>
</evidence>
<sequence length="103" mass="11208">MGRIGEEKTNPKRVAWGISFAVVLLFGTVFYWALLQWMDADSLKAQIVLTAGFSLGTYNTIGFFLGLPILTIGGTGIDYGDRLIGVVFGLVFITSSVVVIVRF</sequence>
<dbReference type="RefSeq" id="WP_135801367.1">
    <property type="nucleotide sequence ID" value="NZ_SRPF01000001.1"/>
</dbReference>
<keyword evidence="3" id="KW-1185">Reference proteome</keyword>
<dbReference type="AlphaFoldDB" id="A0A4Z1BU48"/>
<feature type="transmembrane region" description="Helical" evidence="1">
    <location>
        <begin position="83"/>
        <end position="101"/>
    </location>
</feature>
<proteinExistence type="predicted"/>
<evidence type="ECO:0000313" key="3">
    <source>
        <dbReference type="Proteomes" id="UP000298325"/>
    </source>
</evidence>
<gene>
    <name evidence="2" type="ORF">E5Q11_00010</name>
</gene>
<organism evidence="2 3">
    <name type="scientific">Marinobacter confluentis</name>
    <dbReference type="NCBI Taxonomy" id="1697557"/>
    <lineage>
        <taxon>Bacteria</taxon>
        <taxon>Pseudomonadati</taxon>
        <taxon>Pseudomonadota</taxon>
        <taxon>Gammaproteobacteria</taxon>
        <taxon>Pseudomonadales</taxon>
        <taxon>Marinobacteraceae</taxon>
        <taxon>Marinobacter</taxon>
    </lineage>
</organism>
<accession>A0A4Z1BU48</accession>
<feature type="transmembrane region" description="Helical" evidence="1">
    <location>
        <begin position="14"/>
        <end position="35"/>
    </location>
</feature>
<keyword evidence="1" id="KW-0812">Transmembrane</keyword>
<feature type="transmembrane region" description="Helical" evidence="1">
    <location>
        <begin position="47"/>
        <end position="71"/>
    </location>
</feature>
<reference evidence="2 3" key="1">
    <citation type="submission" date="2019-04" db="EMBL/GenBank/DDBJ databases">
        <authorList>
            <person name="Park S."/>
            <person name="Yoon J.-H."/>
        </authorList>
    </citation>
    <scope>NUCLEOTIDE SEQUENCE [LARGE SCALE GENOMIC DNA]</scope>
    <source>
        <strain evidence="2 3">HJM-18</strain>
    </source>
</reference>
<keyword evidence="1" id="KW-0472">Membrane</keyword>
<evidence type="ECO:0000313" key="2">
    <source>
        <dbReference type="EMBL" id="TGN40979.1"/>
    </source>
</evidence>
<dbReference type="EMBL" id="SRPF01000001">
    <property type="protein sequence ID" value="TGN40979.1"/>
    <property type="molecule type" value="Genomic_DNA"/>
</dbReference>
<keyword evidence="1" id="KW-1133">Transmembrane helix</keyword>
<name>A0A4Z1BU48_9GAMM</name>
<protein>
    <submittedName>
        <fullName evidence="2">Uncharacterized protein</fullName>
    </submittedName>
</protein>